<dbReference type="STRING" id="1213857.N4VEU0"/>
<evidence type="ECO:0000313" key="2">
    <source>
        <dbReference type="EMBL" id="TDZ18805.1"/>
    </source>
</evidence>
<dbReference type="InterPro" id="IPR053157">
    <property type="entry name" value="Sterol_Uptake_Regulator"/>
</dbReference>
<sequence>MSPSTSLSSDDCRRRKSHKKSRKGCGNCKLRRCDESKPRCKKCQAYGVTCFYNSAPDAGALSVEVAFRVDLSTPPNRPAAPLLRFIPAPLPCTGSIDSPDAAYQLTPVDVRLLERFQKSIILTIGTQSSRGIYQRKTLPIAFCHPFVMHTVLSLSYLHLSTSPPPAFAYHYYRAVSLLHRKLSRPVLDSERDALWIAAAFIGVASFANMPDVTRPSEAWPLRAKNASDLDWMKLSHGKKQVWKLTDPMREAGIFRDVAKEVYVHLMAPRASFEDGLGEFGVLERRLPAGFCDLFQLRELLPEENPYWSAAEALAHCWGVQCDPGSKDVVLPCLSFISRLDPRYRNLLEEKDDRAMLLLAYWYTKVCEQRQWWMWRRAVLETRAICELLEERWTGRREASLIEFPKMVAARCAL</sequence>
<dbReference type="PANTHER" id="PTHR47784:SF9">
    <property type="entry name" value="ZN(II)2CYS6 TRANSCRIPTION FACTOR (EUROFUNG)"/>
    <property type="match status" value="1"/>
</dbReference>
<dbReference type="OrthoDB" id="3031538at2759"/>
<comment type="caution">
    <text evidence="2">The sequence shown here is derived from an EMBL/GenBank/DDBJ whole genome shotgun (WGS) entry which is preliminary data.</text>
</comment>
<dbReference type="InterPro" id="IPR036864">
    <property type="entry name" value="Zn2-C6_fun-type_DNA-bd_sf"/>
</dbReference>
<dbReference type="SUPFAM" id="SSF57701">
    <property type="entry name" value="Zn2/Cys6 DNA-binding domain"/>
    <property type="match status" value="1"/>
</dbReference>
<dbReference type="AlphaFoldDB" id="N4VEU0"/>
<evidence type="ECO:0000256" key="1">
    <source>
        <dbReference type="SAM" id="MobiDB-lite"/>
    </source>
</evidence>
<dbReference type="HOGENOM" id="CLU_024934_9_2_1"/>
<evidence type="ECO:0000313" key="3">
    <source>
        <dbReference type="Proteomes" id="UP000014480"/>
    </source>
</evidence>
<organism evidence="2 3">
    <name type="scientific">Colletotrichum orbiculare (strain 104-T / ATCC 96160 / CBS 514.97 / LARS 414 / MAFF 240422)</name>
    <name type="common">Cucumber anthracnose fungus</name>
    <name type="synonym">Colletotrichum lagenarium</name>
    <dbReference type="NCBI Taxonomy" id="1213857"/>
    <lineage>
        <taxon>Eukaryota</taxon>
        <taxon>Fungi</taxon>
        <taxon>Dikarya</taxon>
        <taxon>Ascomycota</taxon>
        <taxon>Pezizomycotina</taxon>
        <taxon>Sordariomycetes</taxon>
        <taxon>Hypocreomycetidae</taxon>
        <taxon>Glomerellales</taxon>
        <taxon>Glomerellaceae</taxon>
        <taxon>Colletotrichum</taxon>
        <taxon>Colletotrichum orbiculare species complex</taxon>
    </lineage>
</organism>
<reference evidence="3" key="2">
    <citation type="journal article" date="2019" name="Mol. Plant Microbe Interact.">
        <title>Genome sequence resources for four phytopathogenic fungi from the Colletotrichum orbiculare species complex.</title>
        <authorList>
            <person name="Gan P."/>
            <person name="Tsushima A."/>
            <person name="Narusaka M."/>
            <person name="Narusaka Y."/>
            <person name="Takano Y."/>
            <person name="Kubo Y."/>
            <person name="Shirasu K."/>
        </authorList>
    </citation>
    <scope>GENOME REANNOTATION</scope>
    <source>
        <strain evidence="3">104-T / ATCC 96160 / CBS 514.97 / LARS 414 / MAFF 240422</strain>
    </source>
</reference>
<gene>
    <name evidence="2" type="ORF">Cob_v008295</name>
</gene>
<dbReference type="GO" id="GO:0001228">
    <property type="term" value="F:DNA-binding transcription activator activity, RNA polymerase II-specific"/>
    <property type="evidence" value="ECO:0007669"/>
    <property type="project" value="TreeGrafter"/>
</dbReference>
<dbReference type="PANTHER" id="PTHR47784">
    <property type="entry name" value="STEROL UPTAKE CONTROL PROTEIN 2"/>
    <property type="match status" value="1"/>
</dbReference>
<dbReference type="InterPro" id="IPR001138">
    <property type="entry name" value="Zn2Cys6_DnaBD"/>
</dbReference>
<reference evidence="3" key="1">
    <citation type="journal article" date="2013" name="New Phytol.">
        <title>Comparative genomic and transcriptomic analyses reveal the hemibiotrophic stage shift of Colletotrichum fungi.</title>
        <authorList>
            <person name="Gan P."/>
            <person name="Ikeda K."/>
            <person name="Irieda H."/>
            <person name="Narusaka M."/>
            <person name="O'Connell R.J."/>
            <person name="Narusaka Y."/>
            <person name="Takano Y."/>
            <person name="Kubo Y."/>
            <person name="Shirasu K."/>
        </authorList>
    </citation>
    <scope>NUCLEOTIDE SEQUENCE [LARGE SCALE GENOMIC DNA]</scope>
    <source>
        <strain evidence="3">104-T / ATCC 96160 / CBS 514.97 / LARS 414 / MAFF 240422</strain>
    </source>
</reference>
<dbReference type="GO" id="GO:0008270">
    <property type="term" value="F:zinc ion binding"/>
    <property type="evidence" value="ECO:0007669"/>
    <property type="project" value="InterPro"/>
</dbReference>
<feature type="compositionally biased region" description="Basic residues" evidence="1">
    <location>
        <begin position="14"/>
        <end position="23"/>
    </location>
</feature>
<name>N4VEU0_COLOR</name>
<dbReference type="Proteomes" id="UP000014480">
    <property type="component" value="Unassembled WGS sequence"/>
</dbReference>
<accession>N4VEU0</accession>
<proteinExistence type="predicted"/>
<dbReference type="eggNOG" id="ENOG502SJNF">
    <property type="taxonomic scope" value="Eukaryota"/>
</dbReference>
<keyword evidence="3" id="KW-1185">Reference proteome</keyword>
<dbReference type="EMBL" id="AMCV02000022">
    <property type="protein sequence ID" value="TDZ18805.1"/>
    <property type="molecule type" value="Genomic_DNA"/>
</dbReference>
<protein>
    <submittedName>
        <fullName evidence="2">Sterol regulatory element-binding protein ECM22</fullName>
    </submittedName>
</protein>
<feature type="region of interest" description="Disordered" evidence="1">
    <location>
        <begin position="1"/>
        <end position="25"/>
    </location>
</feature>
<dbReference type="CDD" id="cd00067">
    <property type="entry name" value="GAL4"/>
    <property type="match status" value="1"/>
</dbReference>